<dbReference type="Pfam" id="PF12833">
    <property type="entry name" value="HTH_18"/>
    <property type="match status" value="1"/>
</dbReference>
<dbReference type="InterPro" id="IPR001789">
    <property type="entry name" value="Sig_transdc_resp-reg_receiver"/>
</dbReference>
<dbReference type="RefSeq" id="WP_125597687.1">
    <property type="nucleotide sequence ID" value="NZ_JBHSSM010000017.1"/>
</dbReference>
<evidence type="ECO:0000313" key="12">
    <source>
        <dbReference type="Proteomes" id="UP001596310"/>
    </source>
</evidence>
<dbReference type="Proteomes" id="UP001596310">
    <property type="component" value="Unassembled WGS sequence"/>
</dbReference>
<proteinExistence type="predicted"/>
<feature type="domain" description="HTH araC/xylS-type" evidence="9">
    <location>
        <begin position="381"/>
        <end position="479"/>
    </location>
</feature>
<evidence type="ECO:0000256" key="6">
    <source>
        <dbReference type="ARBA" id="ARBA00023125"/>
    </source>
</evidence>
<dbReference type="PROSITE" id="PS50110">
    <property type="entry name" value="RESPONSE_REGULATORY"/>
    <property type="match status" value="1"/>
</dbReference>
<dbReference type="PROSITE" id="PS01124">
    <property type="entry name" value="HTH_ARAC_FAMILY_2"/>
    <property type="match status" value="1"/>
</dbReference>
<keyword evidence="7" id="KW-0804">Transcription</keyword>
<dbReference type="Gene3D" id="1.10.10.60">
    <property type="entry name" value="Homeodomain-like"/>
    <property type="match status" value="2"/>
</dbReference>
<organism evidence="11 12">
    <name type="scientific">Lapidilactobacillus achengensis</name>
    <dbReference type="NCBI Taxonomy" id="2486000"/>
    <lineage>
        <taxon>Bacteria</taxon>
        <taxon>Bacillati</taxon>
        <taxon>Bacillota</taxon>
        <taxon>Bacilli</taxon>
        <taxon>Lactobacillales</taxon>
        <taxon>Lactobacillaceae</taxon>
        <taxon>Lapidilactobacillus</taxon>
    </lineage>
</organism>
<comment type="subcellular location">
    <subcellularLocation>
        <location evidence="1">Cytoplasm</location>
    </subcellularLocation>
</comment>
<sequence>MYRVMLVDDEVMILKGLRRIIDWSAAGFEIVKVASSGQEALDFLAQQAVDLVITDVTMPKMNGLTLVSQAFAQGHHFLFVILSGYDEFDYARKSLQLGALNYLMKPIDTQELSNTLLEAKERLDASQKPQYPQQRLLDHAIHGQATDAELVQLGQESGFADVDPNSFYLLAFVGLGGAQEFINYLLKVNREWFMNADGALYLLFVGSRWQVDQFLLSLPREYGAQTQLIVMSASSSDFSALVPRFNSVQRRISTAKFYDQRRGLLRIDELNRDQEQHFPELDIARIDQLINAGNREELQDLIQVTFMAMSQAQADADYVRQVSFWFLATLNRRLHFNETFYNNQLELINQLHDFKKILDLNLSWVAQLENSAIQDYSPNVAAAIQYIYLNYHQDINLGLAADQLHLSSMYLGQLFKQETGQTFSRFLNHYRIEQSKYLLRNTSESVSEIGMAVGYSTPNYFFRMFKQETDQSPKEYRHG</sequence>
<keyword evidence="2" id="KW-0963">Cytoplasm</keyword>
<dbReference type="PROSITE" id="PS00041">
    <property type="entry name" value="HTH_ARAC_FAMILY_1"/>
    <property type="match status" value="1"/>
</dbReference>
<evidence type="ECO:0000313" key="11">
    <source>
        <dbReference type="EMBL" id="MFC6315403.1"/>
    </source>
</evidence>
<evidence type="ECO:0000256" key="2">
    <source>
        <dbReference type="ARBA" id="ARBA00022490"/>
    </source>
</evidence>
<dbReference type="CDD" id="cd17536">
    <property type="entry name" value="REC_YesN-like"/>
    <property type="match status" value="1"/>
</dbReference>
<evidence type="ECO:0000259" key="9">
    <source>
        <dbReference type="PROSITE" id="PS01124"/>
    </source>
</evidence>
<evidence type="ECO:0000256" key="5">
    <source>
        <dbReference type="ARBA" id="ARBA00023015"/>
    </source>
</evidence>
<evidence type="ECO:0000256" key="3">
    <source>
        <dbReference type="ARBA" id="ARBA00022553"/>
    </source>
</evidence>
<dbReference type="PRINTS" id="PR00032">
    <property type="entry name" value="HTHARAC"/>
</dbReference>
<evidence type="ECO:0000259" key="10">
    <source>
        <dbReference type="PROSITE" id="PS50110"/>
    </source>
</evidence>
<feature type="modified residue" description="4-aspartylphosphate" evidence="8">
    <location>
        <position position="55"/>
    </location>
</feature>
<evidence type="ECO:0000256" key="8">
    <source>
        <dbReference type="PROSITE-ProRule" id="PRU00169"/>
    </source>
</evidence>
<dbReference type="SMART" id="SM00448">
    <property type="entry name" value="REC"/>
    <property type="match status" value="1"/>
</dbReference>
<dbReference type="PANTHER" id="PTHR42713:SF3">
    <property type="entry name" value="TRANSCRIPTIONAL REGULATORY PROTEIN HPTR"/>
    <property type="match status" value="1"/>
</dbReference>
<dbReference type="SUPFAM" id="SSF52172">
    <property type="entry name" value="CheY-like"/>
    <property type="match status" value="1"/>
</dbReference>
<dbReference type="InterPro" id="IPR020449">
    <property type="entry name" value="Tscrpt_reg_AraC-type_HTH"/>
</dbReference>
<dbReference type="EMBL" id="JBHSSM010000017">
    <property type="protein sequence ID" value="MFC6315403.1"/>
    <property type="molecule type" value="Genomic_DNA"/>
</dbReference>
<comment type="caution">
    <text evidence="11">The sequence shown here is derived from an EMBL/GenBank/DDBJ whole genome shotgun (WGS) entry which is preliminary data.</text>
</comment>
<dbReference type="InterPro" id="IPR018062">
    <property type="entry name" value="HTH_AraC-typ_CS"/>
</dbReference>
<dbReference type="InterPro" id="IPR011006">
    <property type="entry name" value="CheY-like_superfamily"/>
</dbReference>
<protein>
    <submittedName>
        <fullName evidence="11">Response regulator</fullName>
    </submittedName>
</protein>
<keyword evidence="6" id="KW-0238">DNA-binding</keyword>
<keyword evidence="3 8" id="KW-0597">Phosphoprotein</keyword>
<evidence type="ECO:0000256" key="1">
    <source>
        <dbReference type="ARBA" id="ARBA00004496"/>
    </source>
</evidence>
<evidence type="ECO:0000256" key="4">
    <source>
        <dbReference type="ARBA" id="ARBA00023012"/>
    </source>
</evidence>
<keyword evidence="5" id="KW-0805">Transcription regulation</keyword>
<dbReference type="Pfam" id="PF00072">
    <property type="entry name" value="Response_reg"/>
    <property type="match status" value="1"/>
</dbReference>
<dbReference type="Gene3D" id="3.40.50.2300">
    <property type="match status" value="1"/>
</dbReference>
<keyword evidence="12" id="KW-1185">Reference proteome</keyword>
<dbReference type="SUPFAM" id="SSF46689">
    <property type="entry name" value="Homeodomain-like"/>
    <property type="match status" value="2"/>
</dbReference>
<reference evidence="12" key="1">
    <citation type="journal article" date="2019" name="Int. J. Syst. Evol. Microbiol.">
        <title>The Global Catalogue of Microorganisms (GCM) 10K type strain sequencing project: providing services to taxonomists for standard genome sequencing and annotation.</title>
        <authorList>
            <consortium name="The Broad Institute Genomics Platform"/>
            <consortium name="The Broad Institute Genome Sequencing Center for Infectious Disease"/>
            <person name="Wu L."/>
            <person name="Ma J."/>
        </authorList>
    </citation>
    <scope>NUCLEOTIDE SEQUENCE [LARGE SCALE GENOMIC DNA]</scope>
    <source>
        <strain evidence="12">CCM 8897</strain>
    </source>
</reference>
<gene>
    <name evidence="11" type="ORF">ACFQHW_07500</name>
</gene>
<dbReference type="InterPro" id="IPR009057">
    <property type="entry name" value="Homeodomain-like_sf"/>
</dbReference>
<accession>A0ABW1UQW9</accession>
<keyword evidence="4" id="KW-0902">Two-component regulatory system</keyword>
<feature type="domain" description="Response regulatory" evidence="10">
    <location>
        <begin position="3"/>
        <end position="120"/>
    </location>
</feature>
<name>A0ABW1UQW9_9LACO</name>
<dbReference type="PANTHER" id="PTHR42713">
    <property type="entry name" value="HISTIDINE KINASE-RELATED"/>
    <property type="match status" value="1"/>
</dbReference>
<dbReference type="InterPro" id="IPR018060">
    <property type="entry name" value="HTH_AraC"/>
</dbReference>
<dbReference type="SMART" id="SM00342">
    <property type="entry name" value="HTH_ARAC"/>
    <property type="match status" value="1"/>
</dbReference>
<dbReference type="InterPro" id="IPR051552">
    <property type="entry name" value="HptR"/>
</dbReference>
<evidence type="ECO:0000256" key="7">
    <source>
        <dbReference type="ARBA" id="ARBA00023163"/>
    </source>
</evidence>